<proteinExistence type="predicted"/>
<protein>
    <submittedName>
        <fullName evidence="1">LamG domain-containing protein</fullName>
    </submittedName>
</protein>
<sequence>MTVSEPMVQLKLTNPSQIHSFSHVLFSMEGAEFGNGHIPSYLVLDSIPDISKSFNLSFWFRVRGDNGKIPQVLFKAFNRNNPKEQLALWMSGFRVTGNLNSNRFSAKEFSKELPISRDFYDLPRLEVGKYYFLSVNKIDNTIQVFINAELYGEYKIIKDTNIVINSCIFGVLNTEGSYTNQLYGFLRNFEIYEQPLSQDEIYSVSVKHFKEIQPFNDAFELSKFKIID</sequence>
<accession>A0A9X1JY72</accession>
<dbReference type="RefSeq" id="WP_219051503.1">
    <property type="nucleotide sequence ID" value="NZ_JAHWDP010000001.1"/>
</dbReference>
<dbReference type="EMBL" id="JAHWDP010000001">
    <property type="protein sequence ID" value="MBW2937247.1"/>
    <property type="molecule type" value="Genomic_DNA"/>
</dbReference>
<name>A0A9X1JY72_9FLAO</name>
<reference evidence="1" key="1">
    <citation type="submission" date="2021-07" db="EMBL/GenBank/DDBJ databases">
        <title>Aureisphaera sp. CAU 1614 isolated from sea sediment.</title>
        <authorList>
            <person name="Kim W."/>
        </authorList>
    </citation>
    <scope>NUCLEOTIDE SEQUENCE</scope>
    <source>
        <strain evidence="1">CAU 1614</strain>
    </source>
</reference>
<comment type="caution">
    <text evidence="1">The sequence shown here is derived from an EMBL/GenBank/DDBJ whole genome shotgun (WGS) entry which is preliminary data.</text>
</comment>
<organism evidence="1 2">
    <name type="scientific">Halomarinibacterium sedimenti</name>
    <dbReference type="NCBI Taxonomy" id="2857106"/>
    <lineage>
        <taxon>Bacteria</taxon>
        <taxon>Pseudomonadati</taxon>
        <taxon>Bacteroidota</taxon>
        <taxon>Flavobacteriia</taxon>
        <taxon>Flavobacteriales</taxon>
        <taxon>Flavobacteriaceae</taxon>
        <taxon>Halomarinibacterium</taxon>
    </lineage>
</organism>
<evidence type="ECO:0000313" key="2">
    <source>
        <dbReference type="Proteomes" id="UP001138686"/>
    </source>
</evidence>
<gene>
    <name evidence="1" type="ORF">KXJ69_03965</name>
</gene>
<dbReference type="Pfam" id="PF13385">
    <property type="entry name" value="Laminin_G_3"/>
    <property type="match status" value="1"/>
</dbReference>
<evidence type="ECO:0000313" key="1">
    <source>
        <dbReference type="EMBL" id="MBW2937247.1"/>
    </source>
</evidence>
<dbReference type="AlphaFoldDB" id="A0A9X1JY72"/>
<keyword evidence="2" id="KW-1185">Reference proteome</keyword>
<dbReference type="Proteomes" id="UP001138686">
    <property type="component" value="Unassembled WGS sequence"/>
</dbReference>